<sequence>MISGYGKAPDCCSIPLPPRGQTTRIPFLRQKPDVSNVLMVIFTRGTGSDCHASDLATSLT</sequence>
<comment type="caution">
    <text evidence="1">The sequence shown here is derived from an EMBL/GenBank/DDBJ whole genome shotgun (WGS) entry which is preliminary data.</text>
</comment>
<protein>
    <submittedName>
        <fullName evidence="1">Uncharacterized protein</fullName>
    </submittedName>
</protein>
<reference evidence="1 2" key="1">
    <citation type="submission" date="2017-10" db="EMBL/GenBank/DDBJ databases">
        <authorList>
            <person name="Regsiter A."/>
            <person name="William W."/>
        </authorList>
    </citation>
    <scope>NUCLEOTIDE SEQUENCE [LARGE SCALE GENOMIC DNA]</scope>
    <source>
        <strain evidence="1 2">CFBP6991</strain>
    </source>
</reference>
<accession>A0A7Z7J209</accession>
<dbReference type="EMBL" id="OCZC01000075">
    <property type="protein sequence ID" value="SOO25796.1"/>
    <property type="molecule type" value="Genomic_DNA"/>
</dbReference>
<evidence type="ECO:0000313" key="2">
    <source>
        <dbReference type="Proteomes" id="UP000234345"/>
    </source>
</evidence>
<dbReference type="Proteomes" id="UP000234345">
    <property type="component" value="Unassembled WGS sequence"/>
</dbReference>
<organism evidence="1 2">
    <name type="scientific">Xanthomonas campestris pv. phaseoli</name>
    <dbReference type="NCBI Taxonomy" id="317013"/>
    <lineage>
        <taxon>Bacteria</taxon>
        <taxon>Pseudomonadati</taxon>
        <taxon>Pseudomonadota</taxon>
        <taxon>Gammaproteobacteria</taxon>
        <taxon>Lysobacterales</taxon>
        <taxon>Lysobacteraceae</taxon>
        <taxon>Xanthomonas</taxon>
    </lineage>
</organism>
<evidence type="ECO:0000313" key="1">
    <source>
        <dbReference type="EMBL" id="SOO25796.1"/>
    </source>
</evidence>
<gene>
    <name evidence="1" type="ORF">XFF6991_480121</name>
</gene>
<name>A0A7Z7J209_XANCH</name>
<dbReference type="AlphaFoldDB" id="A0A7Z7J209"/>
<proteinExistence type="predicted"/>